<name>A0A1I1VLJ8_9BACT</name>
<organism evidence="7 8">
    <name type="scientific">Nannocystis exedens</name>
    <dbReference type="NCBI Taxonomy" id="54"/>
    <lineage>
        <taxon>Bacteria</taxon>
        <taxon>Pseudomonadati</taxon>
        <taxon>Myxococcota</taxon>
        <taxon>Polyangia</taxon>
        <taxon>Nannocystales</taxon>
        <taxon>Nannocystaceae</taxon>
        <taxon>Nannocystis</taxon>
    </lineage>
</organism>
<sequence length="259" mass="27882">MLHLARVRLLRQSLLLLRSELRQELRDLELVLTSTFFTLVVLGMFYLSFAALEKKHTLPAVPGLLWLTVAFVGTITLTRAFDREREADTLRALLAAPVERLAIYVAKAGSTLLVLLVCCALLVPGLASMFPAGQVFWDMPLETAALVVLGCLGYVAIGTLFAAGLAGGGGKNMLLAVILYPVTTPVLMFALVTTRALLDKNPNLPSYLGQMAALDVILLGVGALLFEPVLVGAAPARSAQAARQHRREALRAAGRQEPR</sequence>
<dbReference type="GO" id="GO:0016020">
    <property type="term" value="C:membrane"/>
    <property type="evidence" value="ECO:0007669"/>
    <property type="project" value="UniProtKB-SubCell"/>
</dbReference>
<dbReference type="AlphaFoldDB" id="A0A1I1VLJ8"/>
<evidence type="ECO:0000256" key="5">
    <source>
        <dbReference type="ARBA" id="ARBA00023136"/>
    </source>
</evidence>
<evidence type="ECO:0000313" key="7">
    <source>
        <dbReference type="EMBL" id="SFD83791.1"/>
    </source>
</evidence>
<evidence type="ECO:0000256" key="3">
    <source>
        <dbReference type="ARBA" id="ARBA00022692"/>
    </source>
</evidence>
<comment type="similarity">
    <text evidence="2">Belongs to the CcmB/CycW/HelB family.</text>
</comment>
<keyword evidence="4 6" id="KW-1133">Transmembrane helix</keyword>
<feature type="transmembrane region" description="Helical" evidence="6">
    <location>
        <begin position="101"/>
        <end position="123"/>
    </location>
</feature>
<keyword evidence="5 6" id="KW-0472">Membrane</keyword>
<evidence type="ECO:0000256" key="2">
    <source>
        <dbReference type="ARBA" id="ARBA00010544"/>
    </source>
</evidence>
<proteinExistence type="inferred from homology"/>
<accession>A0A1I1VLJ8</accession>
<keyword evidence="3 6" id="KW-0812">Transmembrane</keyword>
<feature type="transmembrane region" description="Helical" evidence="6">
    <location>
        <begin position="173"/>
        <end position="192"/>
    </location>
</feature>
<feature type="transmembrane region" description="Helical" evidence="6">
    <location>
        <begin position="64"/>
        <end position="81"/>
    </location>
</feature>
<keyword evidence="8" id="KW-1185">Reference proteome</keyword>
<evidence type="ECO:0000256" key="4">
    <source>
        <dbReference type="ARBA" id="ARBA00022989"/>
    </source>
</evidence>
<evidence type="ECO:0000256" key="6">
    <source>
        <dbReference type="SAM" id="Phobius"/>
    </source>
</evidence>
<evidence type="ECO:0000313" key="8">
    <source>
        <dbReference type="Proteomes" id="UP000199400"/>
    </source>
</evidence>
<feature type="transmembrane region" description="Helical" evidence="6">
    <location>
        <begin position="212"/>
        <end position="236"/>
    </location>
</feature>
<gene>
    <name evidence="7" type="ORF">SAMN02745121_01754</name>
</gene>
<evidence type="ECO:0000256" key="1">
    <source>
        <dbReference type="ARBA" id="ARBA00004141"/>
    </source>
</evidence>
<dbReference type="EMBL" id="FOMX01000005">
    <property type="protein sequence ID" value="SFD83791.1"/>
    <property type="molecule type" value="Genomic_DNA"/>
</dbReference>
<dbReference type="GO" id="GO:0017004">
    <property type="term" value="P:cytochrome complex assembly"/>
    <property type="evidence" value="ECO:0007669"/>
    <property type="project" value="InterPro"/>
</dbReference>
<protein>
    <submittedName>
        <fullName evidence="7">Heme exporter protein B</fullName>
    </submittedName>
</protein>
<dbReference type="InterPro" id="IPR003544">
    <property type="entry name" value="Cyt_c_biogenesis_CcmB"/>
</dbReference>
<dbReference type="Pfam" id="PF03379">
    <property type="entry name" value="CcmB"/>
    <property type="match status" value="1"/>
</dbReference>
<dbReference type="STRING" id="54.SAMN02745121_01754"/>
<dbReference type="GO" id="GO:0015232">
    <property type="term" value="F:heme transmembrane transporter activity"/>
    <property type="evidence" value="ECO:0007669"/>
    <property type="project" value="InterPro"/>
</dbReference>
<comment type="subcellular location">
    <subcellularLocation>
        <location evidence="1">Membrane</location>
        <topology evidence="1">Multi-pass membrane protein</topology>
    </subcellularLocation>
</comment>
<feature type="transmembrane region" description="Helical" evidence="6">
    <location>
        <begin position="28"/>
        <end position="52"/>
    </location>
</feature>
<reference evidence="8" key="1">
    <citation type="submission" date="2016-10" db="EMBL/GenBank/DDBJ databases">
        <authorList>
            <person name="Varghese N."/>
            <person name="Submissions S."/>
        </authorList>
    </citation>
    <scope>NUCLEOTIDE SEQUENCE [LARGE SCALE GENOMIC DNA]</scope>
    <source>
        <strain evidence="8">ATCC 25963</strain>
    </source>
</reference>
<feature type="transmembrane region" description="Helical" evidence="6">
    <location>
        <begin position="143"/>
        <end position="166"/>
    </location>
</feature>
<dbReference type="Proteomes" id="UP000199400">
    <property type="component" value="Unassembled WGS sequence"/>
</dbReference>